<feature type="compositionally biased region" description="Basic residues" evidence="1">
    <location>
        <begin position="165"/>
        <end position="179"/>
    </location>
</feature>
<evidence type="ECO:0000313" key="3">
    <source>
        <dbReference type="Proteomes" id="UP001341245"/>
    </source>
</evidence>
<evidence type="ECO:0000313" key="2">
    <source>
        <dbReference type="EMBL" id="KAK6008265.1"/>
    </source>
</evidence>
<dbReference type="Proteomes" id="UP001341245">
    <property type="component" value="Unassembled WGS sequence"/>
</dbReference>
<sequence length="179" mass="19537">MEEDLRNMLLAITRDLRLVLAALGITPTEPVAQPVVLSLTQPVIRNETPTIAGSITGSDEGHSQEYHRVQNPGEFNEDHKDVEITDTIETSKTSSKERIKKGAAKNVVKPIKKKQSAAVSTPDQEESQDKSTALTRRVTRSVANQDSRLSVPSMVGLDPDPYKAAQKRKGKSIRSSHGG</sequence>
<gene>
    <name evidence="2" type="ORF">QM012_000168</name>
</gene>
<accession>A0ABR0TUY9</accession>
<name>A0ABR0TUY9_AURPU</name>
<evidence type="ECO:0000256" key="1">
    <source>
        <dbReference type="SAM" id="MobiDB-lite"/>
    </source>
</evidence>
<keyword evidence="3" id="KW-1185">Reference proteome</keyword>
<reference evidence="2 3" key="1">
    <citation type="submission" date="2023-11" db="EMBL/GenBank/DDBJ databases">
        <title>Draft genome sequence and annotation of the polyextremotolerant black yeast-like fungus Aureobasidium pullulans NRRL 62042.</title>
        <authorList>
            <person name="Dielentheis-Frenken M.R.E."/>
            <person name="Wibberg D."/>
            <person name="Blank L.M."/>
            <person name="Tiso T."/>
        </authorList>
    </citation>
    <scope>NUCLEOTIDE SEQUENCE [LARGE SCALE GENOMIC DNA]</scope>
    <source>
        <strain evidence="2 3">NRRL 62042</strain>
    </source>
</reference>
<comment type="caution">
    <text evidence="2">The sequence shown here is derived from an EMBL/GenBank/DDBJ whole genome shotgun (WGS) entry which is preliminary data.</text>
</comment>
<protein>
    <submittedName>
        <fullName evidence="2">Uncharacterized protein</fullName>
    </submittedName>
</protein>
<feature type="region of interest" description="Disordered" evidence="1">
    <location>
        <begin position="70"/>
        <end position="179"/>
    </location>
</feature>
<dbReference type="EMBL" id="JASGXD010000001">
    <property type="protein sequence ID" value="KAK6008265.1"/>
    <property type="molecule type" value="Genomic_DNA"/>
</dbReference>
<proteinExistence type="predicted"/>
<organism evidence="2 3">
    <name type="scientific">Aureobasidium pullulans</name>
    <name type="common">Black yeast</name>
    <name type="synonym">Pullularia pullulans</name>
    <dbReference type="NCBI Taxonomy" id="5580"/>
    <lineage>
        <taxon>Eukaryota</taxon>
        <taxon>Fungi</taxon>
        <taxon>Dikarya</taxon>
        <taxon>Ascomycota</taxon>
        <taxon>Pezizomycotina</taxon>
        <taxon>Dothideomycetes</taxon>
        <taxon>Dothideomycetidae</taxon>
        <taxon>Dothideales</taxon>
        <taxon>Saccotheciaceae</taxon>
        <taxon>Aureobasidium</taxon>
    </lineage>
</organism>
<feature type="compositionally biased region" description="Polar residues" evidence="1">
    <location>
        <begin position="141"/>
        <end position="150"/>
    </location>
</feature>